<dbReference type="Proteomes" id="UP000620559">
    <property type="component" value="Unassembled WGS sequence"/>
</dbReference>
<comment type="caution">
    <text evidence="1">The sequence shown here is derived from an EMBL/GenBank/DDBJ whole genome shotgun (WGS) entry which is preliminary data.</text>
</comment>
<gene>
    <name evidence="1" type="ORF">IQ247_16475</name>
</gene>
<protein>
    <submittedName>
        <fullName evidence="1">Uncharacterized protein</fullName>
    </submittedName>
</protein>
<sequence length="89" mass="10403">MLGVQRQIQESQIRNTDNIARLEIQIQENAQYIKENAQLIRSNREDITSLKEDIRNLVVEVAKLTVDQREKFNQFYGYHQSAASLNVLI</sequence>
<dbReference type="EMBL" id="JADEWL010000054">
    <property type="protein sequence ID" value="MBE9214244.1"/>
    <property type="molecule type" value="Genomic_DNA"/>
</dbReference>
<name>A0A8J7JTU6_9CYAN</name>
<proteinExistence type="predicted"/>
<evidence type="ECO:0000313" key="2">
    <source>
        <dbReference type="Proteomes" id="UP000620559"/>
    </source>
</evidence>
<organism evidence="1 2">
    <name type="scientific">Plectonema cf. radiosum LEGE 06105</name>
    <dbReference type="NCBI Taxonomy" id="945769"/>
    <lineage>
        <taxon>Bacteria</taxon>
        <taxon>Bacillati</taxon>
        <taxon>Cyanobacteriota</taxon>
        <taxon>Cyanophyceae</taxon>
        <taxon>Oscillatoriophycideae</taxon>
        <taxon>Oscillatoriales</taxon>
        <taxon>Microcoleaceae</taxon>
        <taxon>Plectonema</taxon>
    </lineage>
</organism>
<evidence type="ECO:0000313" key="1">
    <source>
        <dbReference type="EMBL" id="MBE9214244.1"/>
    </source>
</evidence>
<accession>A0A8J7JTU6</accession>
<dbReference type="RefSeq" id="WP_193921821.1">
    <property type="nucleotide sequence ID" value="NZ_JADEWL010000054.1"/>
</dbReference>
<keyword evidence="2" id="KW-1185">Reference proteome</keyword>
<reference evidence="1" key="1">
    <citation type="submission" date="2020-10" db="EMBL/GenBank/DDBJ databases">
        <authorList>
            <person name="Castelo-Branco R."/>
            <person name="Eusebio N."/>
            <person name="Adriana R."/>
            <person name="Vieira A."/>
            <person name="Brugerolle De Fraissinette N."/>
            <person name="Rezende De Castro R."/>
            <person name="Schneider M.P."/>
            <person name="Vasconcelos V."/>
            <person name="Leao P.N."/>
        </authorList>
    </citation>
    <scope>NUCLEOTIDE SEQUENCE</scope>
    <source>
        <strain evidence="1">LEGE 06105</strain>
    </source>
</reference>
<dbReference type="AlphaFoldDB" id="A0A8J7JTU6"/>